<comment type="similarity">
    <text evidence="1">Belongs to the leguminous lectin family.</text>
</comment>
<sequence length="253" mass="27341">MAAAMFKMGRKSSLLLSLAYLVFVNVPHATSLISFDYNFSIPGVLTSADIEYVSNATASSDRIDLTVDKLWSTGRAAYGQPADGMAFFLGPYPVTLPQDSNGGFLGLVNNPNNTANTDFPPAVAVEFDTFHNHWDPNDTVNHFGVDINRIISSAYTPLPDGCFNGTMSALVRYEANSRQLSATLRFDDDLDLPGLPRLYYVTATVDFKDAGLPQNAAVGFSGATGDFIESHQILSWSFESTLTSVAVVNKTGK</sequence>
<name>A0AAQ3TXX1_PASNO</name>
<keyword evidence="6" id="KW-1185">Reference proteome</keyword>
<evidence type="ECO:0000256" key="3">
    <source>
        <dbReference type="SAM" id="SignalP"/>
    </source>
</evidence>
<proteinExistence type="inferred from homology"/>
<gene>
    <name evidence="5" type="ORF">U9M48_026626</name>
</gene>
<dbReference type="Pfam" id="PF00139">
    <property type="entry name" value="Lectin_legB"/>
    <property type="match status" value="1"/>
</dbReference>
<dbReference type="InterPro" id="IPR019825">
    <property type="entry name" value="Lectin_legB_Mn/Ca_BS"/>
</dbReference>
<keyword evidence="2" id="KW-0430">Lectin</keyword>
<dbReference type="Proteomes" id="UP001341281">
    <property type="component" value="Chromosome 06"/>
</dbReference>
<dbReference type="CDD" id="cd06899">
    <property type="entry name" value="lectin_legume_LecRK_Arcelin_ConA"/>
    <property type="match status" value="1"/>
</dbReference>
<dbReference type="EMBL" id="CP144750">
    <property type="protein sequence ID" value="WVZ78992.1"/>
    <property type="molecule type" value="Genomic_DNA"/>
</dbReference>
<dbReference type="SUPFAM" id="SSF49899">
    <property type="entry name" value="Concanavalin A-like lectins/glucanases"/>
    <property type="match status" value="1"/>
</dbReference>
<feature type="signal peptide" evidence="3">
    <location>
        <begin position="1"/>
        <end position="29"/>
    </location>
</feature>
<dbReference type="InterPro" id="IPR050258">
    <property type="entry name" value="Leguminous_Lectin"/>
</dbReference>
<evidence type="ECO:0000313" key="6">
    <source>
        <dbReference type="Proteomes" id="UP001341281"/>
    </source>
</evidence>
<feature type="chain" id="PRO_5042905707" description="Legume lectin domain-containing protein" evidence="3">
    <location>
        <begin position="30"/>
        <end position="253"/>
    </location>
</feature>
<dbReference type="PANTHER" id="PTHR32401:SF57">
    <property type="entry name" value="OS08G0334300 PROTEIN"/>
    <property type="match status" value="1"/>
</dbReference>
<dbReference type="PROSITE" id="PS00307">
    <property type="entry name" value="LECTIN_LEGUME_BETA"/>
    <property type="match status" value="1"/>
</dbReference>
<dbReference type="PANTHER" id="PTHR32401">
    <property type="entry name" value="CONCANAVALIN A-LIKE LECTIN FAMILY PROTEIN"/>
    <property type="match status" value="1"/>
</dbReference>
<protein>
    <recommendedName>
        <fullName evidence="4">Legume lectin domain-containing protein</fullName>
    </recommendedName>
</protein>
<accession>A0AAQ3TXX1</accession>
<dbReference type="InterPro" id="IPR001220">
    <property type="entry name" value="Legume_lectin_dom"/>
</dbReference>
<evidence type="ECO:0000259" key="4">
    <source>
        <dbReference type="Pfam" id="PF00139"/>
    </source>
</evidence>
<reference evidence="5 6" key="1">
    <citation type="submission" date="2024-02" db="EMBL/GenBank/DDBJ databases">
        <title>High-quality chromosome-scale genome assembly of Pensacola bahiagrass (Paspalum notatum Flugge var. saurae).</title>
        <authorList>
            <person name="Vega J.M."/>
            <person name="Podio M."/>
            <person name="Orjuela J."/>
            <person name="Siena L.A."/>
            <person name="Pessino S.C."/>
            <person name="Combes M.C."/>
            <person name="Mariac C."/>
            <person name="Albertini E."/>
            <person name="Pupilli F."/>
            <person name="Ortiz J.P.A."/>
            <person name="Leblanc O."/>
        </authorList>
    </citation>
    <scope>NUCLEOTIDE SEQUENCE [LARGE SCALE GENOMIC DNA]</scope>
    <source>
        <strain evidence="5">R1</strain>
        <tissue evidence="5">Leaf</tissue>
    </source>
</reference>
<dbReference type="Gene3D" id="2.60.120.200">
    <property type="match status" value="1"/>
</dbReference>
<evidence type="ECO:0000256" key="2">
    <source>
        <dbReference type="ARBA" id="ARBA00022734"/>
    </source>
</evidence>
<dbReference type="GO" id="GO:0030246">
    <property type="term" value="F:carbohydrate binding"/>
    <property type="evidence" value="ECO:0007669"/>
    <property type="project" value="UniProtKB-KW"/>
</dbReference>
<dbReference type="AlphaFoldDB" id="A0AAQ3TXX1"/>
<organism evidence="5 6">
    <name type="scientific">Paspalum notatum var. saurae</name>
    <dbReference type="NCBI Taxonomy" id="547442"/>
    <lineage>
        <taxon>Eukaryota</taxon>
        <taxon>Viridiplantae</taxon>
        <taxon>Streptophyta</taxon>
        <taxon>Embryophyta</taxon>
        <taxon>Tracheophyta</taxon>
        <taxon>Spermatophyta</taxon>
        <taxon>Magnoliopsida</taxon>
        <taxon>Liliopsida</taxon>
        <taxon>Poales</taxon>
        <taxon>Poaceae</taxon>
        <taxon>PACMAD clade</taxon>
        <taxon>Panicoideae</taxon>
        <taxon>Andropogonodae</taxon>
        <taxon>Paspaleae</taxon>
        <taxon>Paspalinae</taxon>
        <taxon>Paspalum</taxon>
    </lineage>
</organism>
<feature type="domain" description="Legume lectin" evidence="4">
    <location>
        <begin position="81"/>
        <end position="242"/>
    </location>
</feature>
<evidence type="ECO:0000256" key="1">
    <source>
        <dbReference type="ARBA" id="ARBA00007606"/>
    </source>
</evidence>
<evidence type="ECO:0000313" key="5">
    <source>
        <dbReference type="EMBL" id="WVZ78992.1"/>
    </source>
</evidence>
<dbReference type="InterPro" id="IPR013320">
    <property type="entry name" value="ConA-like_dom_sf"/>
</dbReference>
<keyword evidence="3" id="KW-0732">Signal</keyword>